<dbReference type="EnsemblMetazoa" id="Aqu2.1.23122_001">
    <property type="protein sequence ID" value="Aqu2.1.23122_001"/>
    <property type="gene ID" value="Aqu2.1.23122"/>
</dbReference>
<dbReference type="InParanoid" id="A0A1X7U5D5"/>
<gene>
    <name evidence="2" type="primary">105313898</name>
</gene>
<proteinExistence type="predicted"/>
<dbReference type="OrthoDB" id="6270329at2759"/>
<organism evidence="2">
    <name type="scientific">Amphimedon queenslandica</name>
    <name type="common">Sponge</name>
    <dbReference type="NCBI Taxonomy" id="400682"/>
    <lineage>
        <taxon>Eukaryota</taxon>
        <taxon>Metazoa</taxon>
        <taxon>Porifera</taxon>
        <taxon>Demospongiae</taxon>
        <taxon>Heteroscleromorpha</taxon>
        <taxon>Haplosclerida</taxon>
        <taxon>Niphatidae</taxon>
        <taxon>Amphimedon</taxon>
    </lineage>
</organism>
<reference evidence="2" key="2">
    <citation type="submission" date="2017-05" db="UniProtKB">
        <authorList>
            <consortium name="EnsemblMetazoa"/>
        </authorList>
    </citation>
    <scope>IDENTIFICATION</scope>
</reference>
<evidence type="ECO:0000259" key="1">
    <source>
        <dbReference type="Pfam" id="PF12560"/>
    </source>
</evidence>
<name>A0A1X7U5D5_AMPQE</name>
<sequence>MSSQLHQNNLNNHCRVCSKALGKTKYKCIKYVSLLEQYLSVDLTNDTTAVHPEHFCNSCYLTAKKISQDAERFQQKNIPVKWSPHSEESCEVCDVLNKGGRPKQRYFSGRPTLICQHIRTVGYRILQFSLAQLVDEQHKADNTCKLCSCAANKPLETIP</sequence>
<dbReference type="Pfam" id="PF12560">
    <property type="entry name" value="RAG1_imp_bd"/>
    <property type="match status" value="1"/>
</dbReference>
<dbReference type="KEGG" id="aqu:105313898"/>
<protein>
    <recommendedName>
        <fullName evidence="1">RAG1 importin-binding domain-containing protein</fullName>
    </recommendedName>
</protein>
<dbReference type="AlphaFoldDB" id="A0A1X7U5D5"/>
<feature type="domain" description="RAG1 importin-binding" evidence="1">
    <location>
        <begin position="20"/>
        <end position="105"/>
    </location>
</feature>
<evidence type="ECO:0000313" key="2">
    <source>
        <dbReference type="EnsemblMetazoa" id="Aqu2.1.23122_001"/>
    </source>
</evidence>
<accession>A0A1X7U5D5</accession>
<dbReference type="EnsemblMetazoa" id="XM_011407685.1">
    <property type="protein sequence ID" value="XP_011405987.1"/>
    <property type="gene ID" value="LOC105313898"/>
</dbReference>
<dbReference type="Proteomes" id="UP000007879">
    <property type="component" value="Unassembled WGS sequence"/>
</dbReference>
<evidence type="ECO:0000313" key="3">
    <source>
        <dbReference type="Proteomes" id="UP000007879"/>
    </source>
</evidence>
<reference evidence="3" key="1">
    <citation type="journal article" date="2010" name="Nature">
        <title>The Amphimedon queenslandica genome and the evolution of animal complexity.</title>
        <authorList>
            <person name="Srivastava M."/>
            <person name="Simakov O."/>
            <person name="Chapman J."/>
            <person name="Fahey B."/>
            <person name="Gauthier M.E."/>
            <person name="Mitros T."/>
            <person name="Richards G.S."/>
            <person name="Conaco C."/>
            <person name="Dacre M."/>
            <person name="Hellsten U."/>
            <person name="Larroux C."/>
            <person name="Putnam N.H."/>
            <person name="Stanke M."/>
            <person name="Adamska M."/>
            <person name="Darling A."/>
            <person name="Degnan S.M."/>
            <person name="Oakley T.H."/>
            <person name="Plachetzki D.C."/>
            <person name="Zhai Y."/>
            <person name="Adamski M."/>
            <person name="Calcino A."/>
            <person name="Cummins S.F."/>
            <person name="Goodstein D.M."/>
            <person name="Harris C."/>
            <person name="Jackson D.J."/>
            <person name="Leys S.P."/>
            <person name="Shu S."/>
            <person name="Woodcroft B.J."/>
            <person name="Vervoort M."/>
            <person name="Kosik K.S."/>
            <person name="Manning G."/>
            <person name="Degnan B.M."/>
            <person name="Rokhsar D.S."/>
        </authorList>
    </citation>
    <scope>NUCLEOTIDE SEQUENCE [LARGE SCALE GENOMIC DNA]</scope>
</reference>
<dbReference type="InterPro" id="IPR035714">
    <property type="entry name" value="RAG1_imp-bd"/>
</dbReference>
<keyword evidence="3" id="KW-1185">Reference proteome</keyword>